<evidence type="ECO:0000256" key="2">
    <source>
        <dbReference type="ARBA" id="ARBA00022490"/>
    </source>
</evidence>
<dbReference type="PANTHER" id="PTHR48098:SF3">
    <property type="entry name" value="IRON(III) ENTEROBACTIN ESTERASE"/>
    <property type="match status" value="1"/>
</dbReference>
<proteinExistence type="inferred from homology"/>
<dbReference type="InterPro" id="IPR000801">
    <property type="entry name" value="Esterase-like"/>
</dbReference>
<keyword evidence="3" id="KW-0378">Hydrolase</keyword>
<dbReference type="InterPro" id="IPR021764">
    <property type="entry name" value="Enterochelin_esterase_N"/>
</dbReference>
<dbReference type="Gene3D" id="2.60.40.10">
    <property type="entry name" value="Immunoglobulins"/>
    <property type="match status" value="1"/>
</dbReference>
<sequence length="561" mass="62456">MAGIHAYHRTLLLSVLGLLFFIFECRVVTADQCTAGAGPPSAPTRPQLTGDQTVEGSLTAQTAQIYDLQADPGDYVQGSITGKQLQLVLCDSTGKSIRVLAKGLRANQDFRFVVGNKGPYQLKVTGPVSENFRLHLHQLIPENERGATEPVLESPRLRALQQTLAQGGSTDSFWEEVKKQGAPLIEQQGVFPPLAEDERLVTFLWRGARQRVKLFSAPSGDHDEMQRLGKSDVWFGSYRVPRTARIGYKLAPDIPQLKGSFWERRRAILATAQHDPFNDHFFPADAVDQFDGESVVELPDAPAQPWIVKNGKNPAGKVERQTFTSQILGNKRDLFIYRPPHFKPASKEHNLLIVFDGERYVDDVNVPVMLDNLIAADKIAPTVAVLISNPSSESRSAELPCNPLFARFLAEELFPWIQNRQLGTDRKQTMIAGASYGGLAAAYAGLTHPELFGKVYSQSGSFWWSPRSTPDKSEVEPEWLTRQFVSAPVKYPVHFHLEAGLFESNPRGGGSILGTTRHLRDVLQARGHAVTYQEYASGHGYYYWRYSFPDGLLRLLGTDQD</sequence>
<dbReference type="Gene3D" id="3.40.50.1820">
    <property type="entry name" value="alpha/beta hydrolase"/>
    <property type="match status" value="1"/>
</dbReference>
<accession>A0A517WAP1</accession>
<dbReference type="EMBL" id="CP036347">
    <property type="protein sequence ID" value="QDU02311.1"/>
    <property type="molecule type" value="Genomic_DNA"/>
</dbReference>
<organism evidence="6 7">
    <name type="scientific">Gimesia chilikensis</name>
    <dbReference type="NCBI Taxonomy" id="2605989"/>
    <lineage>
        <taxon>Bacteria</taxon>
        <taxon>Pseudomonadati</taxon>
        <taxon>Planctomycetota</taxon>
        <taxon>Planctomycetia</taxon>
        <taxon>Planctomycetales</taxon>
        <taxon>Planctomycetaceae</taxon>
        <taxon>Gimesia</taxon>
    </lineage>
</organism>
<dbReference type="InterPro" id="IPR050583">
    <property type="entry name" value="Mycobacterial_A85_antigen"/>
</dbReference>
<comment type="similarity">
    <text evidence="4">Belongs to the Fes family.</text>
</comment>
<dbReference type="Pfam" id="PF00756">
    <property type="entry name" value="Esterase"/>
    <property type="match status" value="1"/>
</dbReference>
<dbReference type="GO" id="GO:0005506">
    <property type="term" value="F:iron ion binding"/>
    <property type="evidence" value="ECO:0007669"/>
    <property type="project" value="InterPro"/>
</dbReference>
<reference evidence="6 7" key="1">
    <citation type="submission" date="2019-02" db="EMBL/GenBank/DDBJ databases">
        <title>Deep-cultivation of Planctomycetes and their phenomic and genomic characterization uncovers novel biology.</title>
        <authorList>
            <person name="Wiegand S."/>
            <person name="Jogler M."/>
            <person name="Boedeker C."/>
            <person name="Pinto D."/>
            <person name="Vollmers J."/>
            <person name="Rivas-Marin E."/>
            <person name="Kohn T."/>
            <person name="Peeters S.H."/>
            <person name="Heuer A."/>
            <person name="Rast P."/>
            <person name="Oberbeckmann S."/>
            <person name="Bunk B."/>
            <person name="Jeske O."/>
            <person name="Meyerdierks A."/>
            <person name="Storesund J.E."/>
            <person name="Kallscheuer N."/>
            <person name="Luecker S."/>
            <person name="Lage O.M."/>
            <person name="Pohl T."/>
            <person name="Merkel B.J."/>
            <person name="Hornburger P."/>
            <person name="Mueller R.-W."/>
            <person name="Bruemmer F."/>
            <person name="Labrenz M."/>
            <person name="Spormann A.M."/>
            <person name="Op den Camp H."/>
            <person name="Overmann J."/>
            <person name="Amann R."/>
            <person name="Jetten M.S.M."/>
            <person name="Mascher T."/>
            <person name="Medema M.H."/>
            <person name="Devos D.P."/>
            <person name="Kaster A.-K."/>
            <person name="Ovreas L."/>
            <person name="Rohde M."/>
            <person name="Galperin M.Y."/>
            <person name="Jogler C."/>
        </authorList>
    </citation>
    <scope>NUCLEOTIDE SEQUENCE [LARGE SCALE GENOMIC DNA]</scope>
    <source>
        <strain evidence="6 7">V6</strain>
    </source>
</reference>
<evidence type="ECO:0000256" key="4">
    <source>
        <dbReference type="ARBA" id="ARBA00024201"/>
    </source>
</evidence>
<evidence type="ECO:0000259" key="5">
    <source>
        <dbReference type="Pfam" id="PF11806"/>
    </source>
</evidence>
<keyword evidence="2" id="KW-0963">Cytoplasm</keyword>
<feature type="domain" description="Enterochelin esterase N-terminal" evidence="5">
    <location>
        <begin position="201"/>
        <end position="306"/>
    </location>
</feature>
<evidence type="ECO:0000313" key="6">
    <source>
        <dbReference type="EMBL" id="QDU02311.1"/>
    </source>
</evidence>
<dbReference type="InterPro" id="IPR014756">
    <property type="entry name" value="Ig_E-set"/>
</dbReference>
<dbReference type="Proteomes" id="UP000320722">
    <property type="component" value="Chromosome"/>
</dbReference>
<dbReference type="Gene3D" id="2.60.120.380">
    <property type="match status" value="1"/>
</dbReference>
<evidence type="ECO:0000256" key="3">
    <source>
        <dbReference type="ARBA" id="ARBA00022801"/>
    </source>
</evidence>
<dbReference type="GO" id="GO:0005737">
    <property type="term" value="C:cytoplasm"/>
    <property type="evidence" value="ECO:0007669"/>
    <property type="project" value="UniProtKB-SubCell"/>
</dbReference>
<dbReference type="AlphaFoldDB" id="A0A517WAP1"/>
<dbReference type="InterPro" id="IPR029058">
    <property type="entry name" value="AB_hydrolase_fold"/>
</dbReference>
<comment type="subcellular location">
    <subcellularLocation>
        <location evidence="1">Cytoplasm</location>
    </subcellularLocation>
</comment>
<dbReference type="GO" id="GO:0008849">
    <property type="term" value="F:enterochelin esterase activity"/>
    <property type="evidence" value="ECO:0007669"/>
    <property type="project" value="InterPro"/>
</dbReference>
<dbReference type="PANTHER" id="PTHR48098">
    <property type="entry name" value="ENTEROCHELIN ESTERASE-RELATED"/>
    <property type="match status" value="1"/>
</dbReference>
<evidence type="ECO:0000256" key="1">
    <source>
        <dbReference type="ARBA" id="ARBA00004496"/>
    </source>
</evidence>
<dbReference type="SUPFAM" id="SSF53474">
    <property type="entry name" value="alpha/beta-Hydrolases"/>
    <property type="match status" value="1"/>
</dbReference>
<dbReference type="SUPFAM" id="SSF81296">
    <property type="entry name" value="E set domains"/>
    <property type="match status" value="1"/>
</dbReference>
<protein>
    <submittedName>
        <fullName evidence="6">Enterochelin esterase</fullName>
    </submittedName>
</protein>
<dbReference type="RefSeq" id="WP_145039009.1">
    <property type="nucleotide sequence ID" value="NZ_CP036347.1"/>
</dbReference>
<dbReference type="InterPro" id="IPR013783">
    <property type="entry name" value="Ig-like_fold"/>
</dbReference>
<dbReference type="Pfam" id="PF11806">
    <property type="entry name" value="Enterochelin_N"/>
    <property type="match status" value="1"/>
</dbReference>
<evidence type="ECO:0000313" key="7">
    <source>
        <dbReference type="Proteomes" id="UP000320722"/>
    </source>
</evidence>
<name>A0A517WAP1_9PLAN</name>
<dbReference type="GO" id="GO:0006826">
    <property type="term" value="P:iron ion transport"/>
    <property type="evidence" value="ECO:0007669"/>
    <property type="project" value="InterPro"/>
</dbReference>
<gene>
    <name evidence="6" type="primary">fes_2</name>
    <name evidence="6" type="ORF">V6x_20130</name>
</gene>